<protein>
    <submittedName>
        <fullName evidence="1">Uncharacterized protein</fullName>
    </submittedName>
</protein>
<dbReference type="OrthoDB" id="10635281at2759"/>
<reference evidence="1" key="1">
    <citation type="submission" date="2022-05" db="EMBL/GenBank/DDBJ databases">
        <title>The Musa troglodytarum L. genome provides insights into the mechanism of non-climacteric behaviour and enrichment of carotenoids.</title>
        <authorList>
            <person name="Wang J."/>
        </authorList>
    </citation>
    <scope>NUCLEOTIDE SEQUENCE</scope>
    <source>
        <tissue evidence="1">Leaf</tissue>
    </source>
</reference>
<keyword evidence="2" id="KW-1185">Reference proteome</keyword>
<evidence type="ECO:0000313" key="1">
    <source>
        <dbReference type="EMBL" id="URE46365.1"/>
    </source>
</evidence>
<sequence>MVRLNHQTRTATEPSVSFLVPSPFAAAAREKGLRLDRWPSEEEEMGLSSTCPRMVVPLSSATSAPFRGDRRPRACIVLSFPFVVGKGLSGSNEGENTFRLLWGSGCPLDNIAVIFLAFHFQTLRSDIFRECRYASFEPINLGFAVANLESSCLQVGVDSDFEEKPGVGTSELIKRNTASVSVKICINGCDAKLIKRNSASFGVKMDLEKEFMPVNVHQTVCSCLIYDVGANSISPQSSKILVVVSFSVLSLKEYRVVDAVHSCMSRLIMFTKGSQSKLLWTLADISRIGKEKRQRRLYSRLHAGVGQVLRGSTVEDDYLVAKAW</sequence>
<proteinExistence type="predicted"/>
<accession>A0A9E7I5T1</accession>
<evidence type="ECO:0000313" key="2">
    <source>
        <dbReference type="Proteomes" id="UP001055439"/>
    </source>
</evidence>
<dbReference type="Proteomes" id="UP001055439">
    <property type="component" value="Chromosome 9"/>
</dbReference>
<name>A0A9E7I5T1_9LILI</name>
<dbReference type="AlphaFoldDB" id="A0A9E7I5T1"/>
<gene>
    <name evidence="1" type="ORF">MUK42_32710</name>
</gene>
<organism evidence="1 2">
    <name type="scientific">Musa troglodytarum</name>
    <name type="common">fe'i banana</name>
    <dbReference type="NCBI Taxonomy" id="320322"/>
    <lineage>
        <taxon>Eukaryota</taxon>
        <taxon>Viridiplantae</taxon>
        <taxon>Streptophyta</taxon>
        <taxon>Embryophyta</taxon>
        <taxon>Tracheophyta</taxon>
        <taxon>Spermatophyta</taxon>
        <taxon>Magnoliopsida</taxon>
        <taxon>Liliopsida</taxon>
        <taxon>Zingiberales</taxon>
        <taxon>Musaceae</taxon>
        <taxon>Musa</taxon>
    </lineage>
</organism>
<dbReference type="EMBL" id="CP097511">
    <property type="protein sequence ID" value="URE46365.1"/>
    <property type="molecule type" value="Genomic_DNA"/>
</dbReference>